<evidence type="ECO:0000313" key="2">
    <source>
        <dbReference type="Proteomes" id="UP000230922"/>
    </source>
</evidence>
<dbReference type="InterPro" id="IPR043519">
    <property type="entry name" value="NT_sf"/>
</dbReference>
<keyword evidence="1" id="KW-0808">Transferase</keyword>
<dbReference type="InterPro" id="IPR019646">
    <property type="entry name" value="Aminoglyc_AdlTrfase"/>
</dbReference>
<dbReference type="SUPFAM" id="SSF81301">
    <property type="entry name" value="Nucleotidyltransferase"/>
    <property type="match status" value="1"/>
</dbReference>
<proteinExistence type="predicted"/>
<sequence>MKQQKVKDLYKELESIGIKIWVDGGFAVDALLNKQTRVHKDLDIAVEWKDVPKLRKFLITQGYKQIKKESKWNFVLGDKKGNKLDVHAFAYDDQGNVVDGILYPAKSLTGTGTIDGVKVKCISAKYMVEFLAPWIHKHPGKYLQAVADLCEKFNIPLPEEYKKRMMLL</sequence>
<organism evidence="1 2">
    <name type="scientific">Candidatus Doudnabacteria bacterium CG10_big_fil_rev_8_21_14_0_10_42_18</name>
    <dbReference type="NCBI Taxonomy" id="1974552"/>
    <lineage>
        <taxon>Bacteria</taxon>
        <taxon>Candidatus Doudnaibacteriota</taxon>
    </lineage>
</organism>
<reference evidence="2" key="1">
    <citation type="submission" date="2017-09" db="EMBL/GenBank/DDBJ databases">
        <title>Depth-based differentiation of microbial function through sediment-hosted aquifers and enrichment of novel symbionts in the deep terrestrial subsurface.</title>
        <authorList>
            <person name="Probst A.J."/>
            <person name="Ladd B."/>
            <person name="Jarett J.K."/>
            <person name="Geller-Mcgrath D.E."/>
            <person name="Sieber C.M.K."/>
            <person name="Emerson J.B."/>
            <person name="Anantharaman K."/>
            <person name="Thomas B.C."/>
            <person name="Malmstrom R."/>
            <person name="Stieglmeier M."/>
            <person name="Klingl A."/>
            <person name="Woyke T."/>
            <person name="Ryan C.M."/>
            <person name="Banfield J.F."/>
        </authorList>
    </citation>
    <scope>NUCLEOTIDE SEQUENCE [LARGE SCALE GENOMIC DNA]</scope>
</reference>
<comment type="caution">
    <text evidence="1">The sequence shown here is derived from an EMBL/GenBank/DDBJ whole genome shotgun (WGS) entry which is preliminary data.</text>
</comment>
<evidence type="ECO:0000313" key="1">
    <source>
        <dbReference type="EMBL" id="PIR96179.1"/>
    </source>
</evidence>
<accession>A0A2H0VCT3</accession>
<dbReference type="Proteomes" id="UP000230922">
    <property type="component" value="Unassembled WGS sequence"/>
</dbReference>
<dbReference type="Gene3D" id="3.30.460.40">
    <property type="match status" value="1"/>
</dbReference>
<dbReference type="Pfam" id="PF10706">
    <property type="entry name" value="Aminoglyc_resit"/>
    <property type="match status" value="1"/>
</dbReference>
<protein>
    <submittedName>
        <fullName evidence="1">tRNA nucleotidyltransferase</fullName>
    </submittedName>
</protein>
<name>A0A2H0VCT3_9BACT</name>
<dbReference type="GO" id="GO:0016740">
    <property type="term" value="F:transferase activity"/>
    <property type="evidence" value="ECO:0007669"/>
    <property type="project" value="UniProtKB-KW"/>
</dbReference>
<dbReference type="EMBL" id="PFAK01000044">
    <property type="protein sequence ID" value="PIR96179.1"/>
    <property type="molecule type" value="Genomic_DNA"/>
</dbReference>
<gene>
    <name evidence="1" type="ORF">COT92_02600</name>
</gene>
<dbReference type="AlphaFoldDB" id="A0A2H0VCT3"/>